<dbReference type="RefSeq" id="WP_087647660.1">
    <property type="nucleotide sequence ID" value="NZ_FCON02000085.1"/>
</dbReference>
<evidence type="ECO:0000256" key="1">
    <source>
        <dbReference type="SAM" id="MobiDB-lite"/>
    </source>
</evidence>
<comment type="caution">
    <text evidence="3">The sequence shown here is derived from an EMBL/GenBank/DDBJ whole genome shotgun (WGS) entry which is preliminary data.</text>
</comment>
<name>A0A158KEP4_9BURK</name>
<feature type="region of interest" description="Disordered" evidence="1">
    <location>
        <begin position="37"/>
        <end position="56"/>
    </location>
</feature>
<proteinExistence type="predicted"/>
<dbReference type="EMBL" id="FCON02000085">
    <property type="protein sequence ID" value="SAL79485.1"/>
    <property type="molecule type" value="Genomic_DNA"/>
</dbReference>
<dbReference type="OrthoDB" id="581516at2"/>
<dbReference type="InterPro" id="IPR052967">
    <property type="entry name" value="Stress_Response_Assoc"/>
</dbReference>
<sequence>MTQAIVGVFDSFDEANRAVERLERAGIARTDIQVHGRESGARTYDTTASTERRPEGEGVVSRVEHFFSNLFGSDDRPEEVGHYHEAVRRGSALVTVEVANEAQADLVRAELNDAGAVDIDERVAQWRTSGYAGYDPSAREYTADDVAAERQAFPVVREDLAVGKREVQTGGVRVYSRATATPVSETVNLREEHAAIERRPVDRPANAADLKEGFVEIRETEEQPVVSKTARVVEEVVVGKEATERTETINDTVRGTTVEVERVQGEGGTLRPPSTPTKPI</sequence>
<evidence type="ECO:0000313" key="3">
    <source>
        <dbReference type="EMBL" id="SAL79485.1"/>
    </source>
</evidence>
<evidence type="ECO:0000313" key="4">
    <source>
        <dbReference type="Proteomes" id="UP000054770"/>
    </source>
</evidence>
<protein>
    <submittedName>
        <fullName evidence="3">Stress response protein YsnF</fullName>
    </submittedName>
</protein>
<dbReference type="Proteomes" id="UP000054770">
    <property type="component" value="Unassembled WGS sequence"/>
</dbReference>
<dbReference type="PANTHER" id="PTHR38463:SF1">
    <property type="entry name" value="STRESS RESPONSE PROTEIN YSNF"/>
    <property type="match status" value="1"/>
</dbReference>
<dbReference type="AlphaFoldDB" id="A0A158KEP4"/>
<feature type="domain" description="DUF2382" evidence="2">
    <location>
        <begin position="155"/>
        <end position="260"/>
    </location>
</feature>
<dbReference type="InterPro" id="IPR019060">
    <property type="entry name" value="DUF2382"/>
</dbReference>
<keyword evidence="4" id="KW-1185">Reference proteome</keyword>
<organism evidence="3 4">
    <name type="scientific">Caballeronia choica</name>
    <dbReference type="NCBI Taxonomy" id="326476"/>
    <lineage>
        <taxon>Bacteria</taxon>
        <taxon>Pseudomonadati</taxon>
        <taxon>Pseudomonadota</taxon>
        <taxon>Betaproteobacteria</taxon>
        <taxon>Burkholderiales</taxon>
        <taxon>Burkholderiaceae</taxon>
        <taxon>Caballeronia</taxon>
    </lineage>
</organism>
<reference evidence="3" key="1">
    <citation type="submission" date="2016-01" db="EMBL/GenBank/DDBJ databases">
        <authorList>
            <person name="Peeters C."/>
        </authorList>
    </citation>
    <scope>NUCLEOTIDE SEQUENCE [LARGE SCALE GENOMIC DNA]</scope>
    <source>
        <strain evidence="3">LMG 22940</strain>
    </source>
</reference>
<gene>
    <name evidence="3" type="primary">ysnF</name>
    <name evidence="3" type="ORF">AWB68_05645</name>
</gene>
<evidence type="ECO:0000259" key="2">
    <source>
        <dbReference type="Pfam" id="PF09557"/>
    </source>
</evidence>
<accession>A0A158KEP4</accession>
<dbReference type="Pfam" id="PF09557">
    <property type="entry name" value="DUF2382"/>
    <property type="match status" value="1"/>
</dbReference>
<dbReference type="PANTHER" id="PTHR38463">
    <property type="entry name" value="STRESS RESPONSE PROTEIN YSNF"/>
    <property type="match status" value="1"/>
</dbReference>